<keyword evidence="1" id="KW-0732">Signal</keyword>
<feature type="signal peptide" evidence="1">
    <location>
        <begin position="1"/>
        <end position="23"/>
    </location>
</feature>
<evidence type="ECO:0000256" key="1">
    <source>
        <dbReference type="SAM" id="SignalP"/>
    </source>
</evidence>
<comment type="caution">
    <text evidence="3">The sequence shown here is derived from an EMBL/GenBank/DDBJ whole genome shotgun (WGS) entry which is preliminary data.</text>
</comment>
<evidence type="ECO:0000313" key="4">
    <source>
        <dbReference type="Proteomes" id="UP000661715"/>
    </source>
</evidence>
<accession>A0ABR7ULG6</accession>
<protein>
    <recommendedName>
        <fullName evidence="2">DUF4382 domain-containing protein</fullName>
    </recommendedName>
</protein>
<evidence type="ECO:0000313" key="3">
    <source>
        <dbReference type="EMBL" id="MBD0723720.1"/>
    </source>
</evidence>
<sequence length="274" mass="29161">MKKIKFRPQLFFIIVFLATFFTACNDNDDSNQTARMMVRMTDAPGDYDAVYINVQDIKIKASTDTGEEGWVSIASDEFVPGEQNLLDLTGGVSLLLADNVVPAGELGQIRLILGDGNYFVKDGVDYPLATPSAMQSGLKLQVNQTLQAGATYEFVLDFDVSKSIVTAGTSGSFNLKPVIRVSATATSGVIKGKIDPILEGYQVVASVPVGDTTIEAYVNEETGMFQLDGVPAGTYTVTLTPEEGSGKAVKTIEGVVVENGEVNDLGTITLVALP</sequence>
<keyword evidence="4" id="KW-1185">Reference proteome</keyword>
<feature type="chain" id="PRO_5046266399" description="DUF4382 domain-containing protein" evidence="1">
    <location>
        <begin position="24"/>
        <end position="274"/>
    </location>
</feature>
<evidence type="ECO:0000259" key="2">
    <source>
        <dbReference type="Pfam" id="PF14321"/>
    </source>
</evidence>
<gene>
    <name evidence="3" type="ORF">B6A10_00845</name>
</gene>
<dbReference type="Proteomes" id="UP000661715">
    <property type="component" value="Unassembled WGS sequence"/>
</dbReference>
<dbReference type="Pfam" id="PF14321">
    <property type="entry name" value="DUF4382"/>
    <property type="match status" value="1"/>
</dbReference>
<reference evidence="3 4" key="1">
    <citation type="journal article" date="2020" name="Microbiol. Res.">
        <title>Flavobacterium pokkalii sp. nov., a novel plant growth promoting native rhizobacteria isolated from pokkali rice grown in coastal saline affected agricultural regions of southern India, Kerala.</title>
        <authorList>
            <person name="Menon R.R."/>
            <person name="Kumari S."/>
            <person name="Viver T."/>
            <person name="Rameshkumar N."/>
        </authorList>
    </citation>
    <scope>NUCLEOTIDE SEQUENCE [LARGE SCALE GENOMIC DNA]</scope>
    <source>
        <strain evidence="3 4">L1I52</strain>
    </source>
</reference>
<dbReference type="EMBL" id="NASZ01000001">
    <property type="protein sequence ID" value="MBD0723720.1"/>
    <property type="molecule type" value="Genomic_DNA"/>
</dbReference>
<dbReference type="RefSeq" id="WP_188219340.1">
    <property type="nucleotide sequence ID" value="NZ_NASZ01000001.1"/>
</dbReference>
<organism evidence="3 4">
    <name type="scientific">Flavobacterium pokkalii</name>
    <dbReference type="NCBI Taxonomy" id="1940408"/>
    <lineage>
        <taxon>Bacteria</taxon>
        <taxon>Pseudomonadati</taxon>
        <taxon>Bacteroidota</taxon>
        <taxon>Flavobacteriia</taxon>
        <taxon>Flavobacteriales</taxon>
        <taxon>Flavobacteriaceae</taxon>
        <taxon>Flavobacterium</taxon>
    </lineage>
</organism>
<dbReference type="PROSITE" id="PS51257">
    <property type="entry name" value="PROKAR_LIPOPROTEIN"/>
    <property type="match status" value="1"/>
</dbReference>
<proteinExistence type="predicted"/>
<dbReference type="Gene3D" id="2.60.40.1120">
    <property type="entry name" value="Carboxypeptidase-like, regulatory domain"/>
    <property type="match status" value="1"/>
</dbReference>
<dbReference type="InterPro" id="IPR025491">
    <property type="entry name" value="DUF4382"/>
</dbReference>
<name>A0ABR7ULG6_9FLAO</name>
<feature type="domain" description="DUF4382" evidence="2">
    <location>
        <begin position="33"/>
        <end position="177"/>
    </location>
</feature>